<evidence type="ECO:0000256" key="1">
    <source>
        <dbReference type="SAM" id="MobiDB-lite"/>
    </source>
</evidence>
<proteinExistence type="predicted"/>
<dbReference type="EMBL" id="BEXD01003635">
    <property type="protein sequence ID" value="GBC01633.1"/>
    <property type="molecule type" value="Genomic_DNA"/>
</dbReference>
<feature type="compositionally biased region" description="Basic and acidic residues" evidence="1">
    <location>
        <begin position="1"/>
        <end position="14"/>
    </location>
</feature>
<comment type="caution">
    <text evidence="2">The sequence shown here is derived from an EMBL/GenBank/DDBJ whole genome shotgun (WGS) entry which is preliminary data.</text>
</comment>
<protein>
    <submittedName>
        <fullName evidence="2">Uncharacterized protein</fullName>
    </submittedName>
</protein>
<sequence length="71" mass="8049">MSDRLLRVSDRFESNDSQVTQTKDTEFSETMLQSKTTQGFPDLKTCLINREDRSNCERGVPSSTTFQGVTP</sequence>
<accession>A0A2Z6RKR8</accession>
<gene>
    <name evidence="2" type="ORF">RclHR1_04270011</name>
</gene>
<dbReference type="Proteomes" id="UP000247702">
    <property type="component" value="Unassembled WGS sequence"/>
</dbReference>
<evidence type="ECO:0000313" key="2">
    <source>
        <dbReference type="EMBL" id="GBC01633.1"/>
    </source>
</evidence>
<feature type="compositionally biased region" description="Polar residues" evidence="1">
    <location>
        <begin position="15"/>
        <end position="34"/>
    </location>
</feature>
<keyword evidence="3" id="KW-1185">Reference proteome</keyword>
<organism evidence="2 3">
    <name type="scientific">Rhizophagus clarus</name>
    <dbReference type="NCBI Taxonomy" id="94130"/>
    <lineage>
        <taxon>Eukaryota</taxon>
        <taxon>Fungi</taxon>
        <taxon>Fungi incertae sedis</taxon>
        <taxon>Mucoromycota</taxon>
        <taxon>Glomeromycotina</taxon>
        <taxon>Glomeromycetes</taxon>
        <taxon>Glomerales</taxon>
        <taxon>Glomeraceae</taxon>
        <taxon>Rhizophagus</taxon>
    </lineage>
</organism>
<evidence type="ECO:0000313" key="3">
    <source>
        <dbReference type="Proteomes" id="UP000247702"/>
    </source>
</evidence>
<feature type="region of interest" description="Disordered" evidence="1">
    <location>
        <begin position="1"/>
        <end position="34"/>
    </location>
</feature>
<reference evidence="2 3" key="1">
    <citation type="submission" date="2017-11" db="EMBL/GenBank/DDBJ databases">
        <title>The genome of Rhizophagus clarus HR1 reveals common genetic basis of auxotrophy among arbuscular mycorrhizal fungi.</title>
        <authorList>
            <person name="Kobayashi Y."/>
        </authorList>
    </citation>
    <scope>NUCLEOTIDE SEQUENCE [LARGE SCALE GENOMIC DNA]</scope>
    <source>
        <strain evidence="2 3">HR1</strain>
    </source>
</reference>
<name>A0A2Z6RKR8_9GLOM</name>
<dbReference type="AlphaFoldDB" id="A0A2Z6RKR8"/>